<dbReference type="AlphaFoldDB" id="A0A9P4Q864"/>
<protein>
    <submittedName>
        <fullName evidence="1">Uncharacterized protein</fullName>
    </submittedName>
</protein>
<evidence type="ECO:0000313" key="1">
    <source>
        <dbReference type="EMBL" id="KAF2721370.1"/>
    </source>
</evidence>
<sequence>MCATSWAVVFTSCSVLFTLYYPDTAMFGLANVYLISRLGLMFLSARLRGPKIGMLIYRVDIMLCAVVHVWRCISKFPSSIYLWLCRNRQHPRVKRVTGIGCHSVTSLDPNVQTCVIQDGSASQVVEATVK</sequence>
<name>A0A9P4Q864_9PEZI</name>
<reference evidence="1" key="1">
    <citation type="journal article" date="2020" name="Stud. Mycol.">
        <title>101 Dothideomycetes genomes: a test case for predicting lifestyles and emergence of pathogens.</title>
        <authorList>
            <person name="Haridas S."/>
            <person name="Albert R."/>
            <person name="Binder M."/>
            <person name="Bloem J."/>
            <person name="Labutti K."/>
            <person name="Salamov A."/>
            <person name="Andreopoulos B."/>
            <person name="Baker S."/>
            <person name="Barry K."/>
            <person name="Bills G."/>
            <person name="Bluhm B."/>
            <person name="Cannon C."/>
            <person name="Castanera R."/>
            <person name="Culley D."/>
            <person name="Daum C."/>
            <person name="Ezra D."/>
            <person name="Gonzalez J."/>
            <person name="Henrissat B."/>
            <person name="Kuo A."/>
            <person name="Liang C."/>
            <person name="Lipzen A."/>
            <person name="Lutzoni F."/>
            <person name="Magnuson J."/>
            <person name="Mondo S."/>
            <person name="Nolan M."/>
            <person name="Ohm R."/>
            <person name="Pangilinan J."/>
            <person name="Park H.-J."/>
            <person name="Ramirez L."/>
            <person name="Alfaro M."/>
            <person name="Sun H."/>
            <person name="Tritt A."/>
            <person name="Yoshinaga Y."/>
            <person name="Zwiers L.-H."/>
            <person name="Turgeon B."/>
            <person name="Goodwin S."/>
            <person name="Spatafora J."/>
            <person name="Crous P."/>
            <person name="Grigoriev I."/>
        </authorList>
    </citation>
    <scope>NUCLEOTIDE SEQUENCE</scope>
    <source>
        <strain evidence="1">CBS 116435</strain>
    </source>
</reference>
<accession>A0A9P4Q864</accession>
<comment type="caution">
    <text evidence="1">The sequence shown here is derived from an EMBL/GenBank/DDBJ whole genome shotgun (WGS) entry which is preliminary data.</text>
</comment>
<evidence type="ECO:0000313" key="2">
    <source>
        <dbReference type="Proteomes" id="UP000799441"/>
    </source>
</evidence>
<keyword evidence="2" id="KW-1185">Reference proteome</keyword>
<dbReference type="Proteomes" id="UP000799441">
    <property type="component" value="Unassembled WGS sequence"/>
</dbReference>
<organism evidence="1 2">
    <name type="scientific">Polychaeton citri CBS 116435</name>
    <dbReference type="NCBI Taxonomy" id="1314669"/>
    <lineage>
        <taxon>Eukaryota</taxon>
        <taxon>Fungi</taxon>
        <taxon>Dikarya</taxon>
        <taxon>Ascomycota</taxon>
        <taxon>Pezizomycotina</taxon>
        <taxon>Dothideomycetes</taxon>
        <taxon>Dothideomycetidae</taxon>
        <taxon>Capnodiales</taxon>
        <taxon>Capnodiaceae</taxon>
        <taxon>Polychaeton</taxon>
    </lineage>
</organism>
<dbReference type="EMBL" id="MU003791">
    <property type="protein sequence ID" value="KAF2721370.1"/>
    <property type="molecule type" value="Genomic_DNA"/>
</dbReference>
<gene>
    <name evidence="1" type="ORF">K431DRAFT_73333</name>
</gene>
<proteinExistence type="predicted"/>